<evidence type="ECO:0000256" key="6">
    <source>
        <dbReference type="ARBA" id="ARBA00022989"/>
    </source>
</evidence>
<keyword evidence="6 9" id="KW-1133">Transmembrane helix</keyword>
<protein>
    <recommendedName>
        <fullName evidence="9">Mannosyltransferase</fullName>
        <ecNumber evidence="9">2.4.1.-</ecNumber>
    </recommendedName>
</protein>
<comment type="caution">
    <text evidence="10">The sequence shown here is derived from an EMBL/GenBank/DDBJ whole genome shotgun (WGS) entry which is preliminary data.</text>
</comment>
<dbReference type="GO" id="GO:0000026">
    <property type="term" value="F:alpha-1,2-mannosyltransferase activity"/>
    <property type="evidence" value="ECO:0007669"/>
    <property type="project" value="TreeGrafter"/>
</dbReference>
<evidence type="ECO:0000313" key="11">
    <source>
        <dbReference type="Proteomes" id="UP001331515"/>
    </source>
</evidence>
<dbReference type="PANTHER" id="PTHR22760:SF4">
    <property type="entry name" value="GPI MANNOSYLTRANSFERASE 3"/>
    <property type="match status" value="1"/>
</dbReference>
<feature type="transmembrane region" description="Helical" evidence="9">
    <location>
        <begin position="143"/>
        <end position="166"/>
    </location>
</feature>
<evidence type="ECO:0000256" key="5">
    <source>
        <dbReference type="ARBA" id="ARBA00022824"/>
    </source>
</evidence>
<gene>
    <name evidence="10" type="ORF">CgunFtcFv8_020625</name>
</gene>
<dbReference type="AlphaFoldDB" id="A0AAN8ENY8"/>
<name>A0AAN8ENY8_CHAGU</name>
<evidence type="ECO:0000313" key="10">
    <source>
        <dbReference type="EMBL" id="KAK5935248.1"/>
    </source>
</evidence>
<keyword evidence="5 9" id="KW-0256">Endoplasmic reticulum</keyword>
<feature type="transmembrane region" description="Helical" evidence="9">
    <location>
        <begin position="225"/>
        <end position="249"/>
    </location>
</feature>
<dbReference type="Proteomes" id="UP001331515">
    <property type="component" value="Unassembled WGS sequence"/>
</dbReference>
<evidence type="ECO:0000256" key="8">
    <source>
        <dbReference type="ARBA" id="ARBA00093333"/>
    </source>
</evidence>
<dbReference type="PANTHER" id="PTHR22760">
    <property type="entry name" value="GLYCOSYLTRANSFERASE"/>
    <property type="match status" value="1"/>
</dbReference>
<evidence type="ECO:0000256" key="2">
    <source>
        <dbReference type="ARBA" id="ARBA00022676"/>
    </source>
</evidence>
<comment type="similarity">
    <text evidence="9">Belongs to the glycosyltransferase 22 family.</text>
</comment>
<dbReference type="EMBL" id="JAURVH010001513">
    <property type="protein sequence ID" value="KAK5935248.1"/>
    <property type="molecule type" value="Genomic_DNA"/>
</dbReference>
<comment type="subcellular location">
    <subcellularLocation>
        <location evidence="1 9">Endoplasmic reticulum membrane</location>
        <topology evidence="1 9">Multi-pass membrane protein</topology>
    </subcellularLocation>
</comment>
<evidence type="ECO:0000256" key="4">
    <source>
        <dbReference type="ARBA" id="ARBA00022692"/>
    </source>
</evidence>
<reference evidence="10 11" key="1">
    <citation type="journal article" date="2023" name="Mol. Biol. Evol.">
        <title>Genomics of Secondarily Temperate Adaptation in the Only Non-Antarctic Icefish.</title>
        <authorList>
            <person name="Rivera-Colon A.G."/>
            <person name="Rayamajhi N."/>
            <person name="Minhas B.F."/>
            <person name="Madrigal G."/>
            <person name="Bilyk K.T."/>
            <person name="Yoon V."/>
            <person name="Hune M."/>
            <person name="Gregory S."/>
            <person name="Cheng C.H.C."/>
            <person name="Catchen J.M."/>
        </authorList>
    </citation>
    <scope>NUCLEOTIDE SEQUENCE [LARGE SCALE GENOMIC DNA]</scope>
    <source>
        <tissue evidence="10">White muscle</tissue>
    </source>
</reference>
<dbReference type="EC" id="2.4.1.-" evidence="9"/>
<sequence>MQDPFILKSGIRVPAEVSCSRHYVLMENIRSRLNIGNKAEDVKLRKRKSQLYSKEDENILKEGELRRVVLFSVAFRLINCLLVQTSFVPDEYWQSLEVSHRMVFNYGYLTWEWKEGIRGFTYPLFFAFIYKILHFLNYDSVFLLIWLPRIIQALFAAFADVKFFYLIRTLERRDVAKWTFFCHMCSWFSWFCCTRTLTNSTETTLTSLALFYFPLPRSKTHSSKIYLSLVALAVIVRPTALIVWFPLLMYHFWQENDKLRLITHTVVPIGAVAVVISTLIDCIFYGKWTVVQFNFLKFNVFHGVADFYGSHPWHWYFSQGFAVVIGPHLPLFLHGCSLAFKRYKILLAAIVWTIVVYSLLPHKEFRFIYPVLPFCMIFCGISLASLKAWRRAAATVLLVSNLLAALYTGLIHQRGSLDVMSRLQTLCDVRNISTMQPDVLLLMPCHSTPYYSHVHCPMKMRFLECPPDLGEEGHVDEADRFYEEPLHWLRTSFPYKSSLPTHLVLFDVLEKEISVFLQGNNFVRTAEMFHTHFPEGRVGGSIFIYERH</sequence>
<keyword evidence="3" id="KW-0808">Transferase</keyword>
<evidence type="ECO:0000256" key="9">
    <source>
        <dbReference type="RuleBase" id="RU363075"/>
    </source>
</evidence>
<comment type="function">
    <text evidence="8">Alpha-1,2-mannosyltransferase that catalyzes the transfer of the third mannose, via an alpha-1,2 bond, from a dolichol-phosphate-mannose (Dol-P-Man) to an alpha-D-Man-(1-&gt;6)-2-PEtn-alpha-D-Man-(1-&gt;4)-alpha-D-GlcN-(1-&gt;6)-(1-radyl,2-acyl-sn-glycero-3-phospho)-2-acyl-inositol intermediate to generate an alpha-D-Man-(1-&gt;2)-alpha-D-Man-(1-&gt;6)-2-PEtn-alpha-D-Man-(1-&gt;4)-alpha-D-GlcN-(1-&gt;6)-(1-radyl,2-acyl-sn-glycero-3-phospho)-2-acyl-inositol (also termed H6) and participates in the nineth step of the glycosylphosphatidylinositol-anchor biosynthesis. May also add the third mannose to an alpha-D-Man-(1-&gt;6)-alpha-D-Man-(1-&gt;4)-alpha-D-GlcN-(1-&gt;6)-(1-radyl,2-acyl-sn-glycero-3-phospho)-2-acyl-inositol (also termed H3) intermediate generating an alpha-D-Man-(1-&gt;2)-alpha-D-Man-(1-&gt;6)-alpha-D-Man-(1-&gt;4)-alpha-D-GlcN-(1-&gt;6)-(1-radyl,2-acyl-sn-glycero-3-phospho)-2-acyl-inositol (also termed H4).</text>
</comment>
<dbReference type="InterPro" id="IPR005599">
    <property type="entry name" value="GPI_mannosylTrfase"/>
</dbReference>
<dbReference type="GO" id="GO:0005789">
    <property type="term" value="C:endoplasmic reticulum membrane"/>
    <property type="evidence" value="ECO:0007669"/>
    <property type="project" value="UniProtKB-SubCell"/>
</dbReference>
<feature type="transmembrane region" description="Helical" evidence="9">
    <location>
        <begin position="393"/>
        <end position="412"/>
    </location>
</feature>
<proteinExistence type="inferred from homology"/>
<evidence type="ECO:0000256" key="3">
    <source>
        <dbReference type="ARBA" id="ARBA00022679"/>
    </source>
</evidence>
<feature type="transmembrane region" description="Helical" evidence="9">
    <location>
        <begin position="261"/>
        <end position="286"/>
    </location>
</feature>
<dbReference type="Pfam" id="PF03901">
    <property type="entry name" value="Glyco_transf_22"/>
    <property type="match status" value="1"/>
</dbReference>
<evidence type="ECO:0000256" key="7">
    <source>
        <dbReference type="ARBA" id="ARBA00023136"/>
    </source>
</evidence>
<feature type="transmembrane region" description="Helical" evidence="9">
    <location>
        <begin position="367"/>
        <end position="386"/>
    </location>
</feature>
<feature type="transmembrane region" description="Helical" evidence="9">
    <location>
        <begin position="119"/>
        <end position="137"/>
    </location>
</feature>
<organism evidence="10 11">
    <name type="scientific">Champsocephalus gunnari</name>
    <name type="common">Mackerel icefish</name>
    <dbReference type="NCBI Taxonomy" id="52237"/>
    <lineage>
        <taxon>Eukaryota</taxon>
        <taxon>Metazoa</taxon>
        <taxon>Chordata</taxon>
        <taxon>Craniata</taxon>
        <taxon>Vertebrata</taxon>
        <taxon>Euteleostomi</taxon>
        <taxon>Actinopterygii</taxon>
        <taxon>Neopterygii</taxon>
        <taxon>Teleostei</taxon>
        <taxon>Neoteleostei</taxon>
        <taxon>Acanthomorphata</taxon>
        <taxon>Eupercaria</taxon>
        <taxon>Perciformes</taxon>
        <taxon>Notothenioidei</taxon>
        <taxon>Channichthyidae</taxon>
        <taxon>Champsocephalus</taxon>
    </lineage>
</organism>
<dbReference type="GO" id="GO:0006506">
    <property type="term" value="P:GPI anchor biosynthetic process"/>
    <property type="evidence" value="ECO:0007669"/>
    <property type="project" value="TreeGrafter"/>
</dbReference>
<keyword evidence="4 9" id="KW-0812">Transmembrane</keyword>
<keyword evidence="7 9" id="KW-0472">Membrane</keyword>
<feature type="transmembrane region" description="Helical" evidence="9">
    <location>
        <begin position="345"/>
        <end position="361"/>
    </location>
</feature>
<evidence type="ECO:0000256" key="1">
    <source>
        <dbReference type="ARBA" id="ARBA00004477"/>
    </source>
</evidence>
<keyword evidence="2 9" id="KW-0328">Glycosyltransferase</keyword>
<accession>A0AAN8ENY8</accession>
<keyword evidence="11" id="KW-1185">Reference proteome</keyword>